<dbReference type="EMBL" id="BORR01000008">
    <property type="protein sequence ID" value="GIO37669.1"/>
    <property type="molecule type" value="Genomic_DNA"/>
</dbReference>
<protein>
    <submittedName>
        <fullName evidence="1">Uncharacterized protein</fullName>
    </submittedName>
</protein>
<dbReference type="AlphaFoldDB" id="A0A919XRH4"/>
<keyword evidence="2" id="KW-1185">Reference proteome</keyword>
<organism evidence="1 2">
    <name type="scientific">Paenibacillus antibioticophila</name>
    <dbReference type="NCBI Taxonomy" id="1274374"/>
    <lineage>
        <taxon>Bacteria</taxon>
        <taxon>Bacillati</taxon>
        <taxon>Bacillota</taxon>
        <taxon>Bacilli</taxon>
        <taxon>Bacillales</taxon>
        <taxon>Paenibacillaceae</taxon>
        <taxon>Paenibacillus</taxon>
    </lineage>
</organism>
<evidence type="ECO:0000313" key="1">
    <source>
        <dbReference type="EMBL" id="GIO37669.1"/>
    </source>
</evidence>
<sequence length="41" mass="4764">MSVEFKKVSEFKRGTLLALLTDAYLFDGRYEQSCHSDYSEV</sequence>
<accession>A0A919XRH4</accession>
<comment type="caution">
    <text evidence="1">The sequence shown here is derived from an EMBL/GenBank/DDBJ whole genome shotgun (WGS) entry which is preliminary data.</text>
</comment>
<proteinExistence type="predicted"/>
<evidence type="ECO:0000313" key="2">
    <source>
        <dbReference type="Proteomes" id="UP000681162"/>
    </source>
</evidence>
<name>A0A919XRH4_9BACL</name>
<dbReference type="Proteomes" id="UP000681162">
    <property type="component" value="Unassembled WGS sequence"/>
</dbReference>
<gene>
    <name evidence="1" type="ORF">J41TS12_25300</name>
</gene>
<reference evidence="1 2" key="1">
    <citation type="submission" date="2021-03" db="EMBL/GenBank/DDBJ databases">
        <title>Antimicrobial resistance genes in bacteria isolated from Japanese honey, and their potential for conferring macrolide and lincosamide resistance in the American foulbrood pathogen Paenibacillus larvae.</title>
        <authorList>
            <person name="Okamoto M."/>
            <person name="Kumagai M."/>
            <person name="Kanamori H."/>
            <person name="Takamatsu D."/>
        </authorList>
    </citation>
    <scope>NUCLEOTIDE SEQUENCE [LARGE SCALE GENOMIC DNA]</scope>
    <source>
        <strain evidence="1 2">J41TS12</strain>
    </source>
</reference>